<dbReference type="PANTHER" id="PTHR10828:SF17">
    <property type="entry name" value="PROTEIN-TYROSINE-PHOSPHATASE"/>
    <property type="match status" value="1"/>
</dbReference>
<dbReference type="SMART" id="SM00450">
    <property type="entry name" value="RHOD"/>
    <property type="match status" value="1"/>
</dbReference>
<sequence>MKNFAFQSPIRHQIPVPELDDSPRTTPKKSPPRLGFSPRKSFIPTLPLNGSIPRITGETLASIIMGDYDEFFDYLYIIDCRYDYEYQGGHIMNAMNCNNPEILQSLFFNKPIDNAVIVFHCEFSQNRGPQMAAIFREKDREFNKMEYPNLYYHNVFILDGGYKKFYEMHRDFCEGGYTKMLDDAHKMNGDLMRANTNFKKNVTKIRSALCTIPPNRVTYESLKSPTKFGKTLQSPMSSKMISFFSSPPVPRRSRKESIE</sequence>
<dbReference type="GeneID" id="94840177"/>
<comment type="caution">
    <text evidence="11">The sequence shown here is derived from an EMBL/GenBank/DDBJ whole genome shotgun (WGS) entry which is preliminary data.</text>
</comment>
<dbReference type="PRINTS" id="PR00716">
    <property type="entry name" value="MPIPHPHTASE"/>
</dbReference>
<keyword evidence="4 8" id="KW-0378">Hydrolase</keyword>
<comment type="similarity">
    <text evidence="1 8">Belongs to the MPI phosphatase family.</text>
</comment>
<reference evidence="11" key="1">
    <citation type="submission" date="2016-10" db="EMBL/GenBank/DDBJ databases">
        <authorList>
            <person name="Benchimol M."/>
            <person name="Almeida L.G."/>
            <person name="Vasconcelos A.T."/>
            <person name="Perreira-Neves A."/>
            <person name="Rosa I.A."/>
            <person name="Tasca T."/>
            <person name="Bogo M.R."/>
            <person name="de Souza W."/>
        </authorList>
    </citation>
    <scope>NUCLEOTIDE SEQUENCE [LARGE SCALE GENOMIC DNA]</scope>
    <source>
        <strain evidence="11">K</strain>
    </source>
</reference>
<dbReference type="Gene3D" id="3.40.250.10">
    <property type="entry name" value="Rhodanese-like domain"/>
    <property type="match status" value="1"/>
</dbReference>
<protein>
    <recommendedName>
        <fullName evidence="8">M-phase inducer phosphatase</fullName>
        <ecNumber evidence="8">3.1.3.48</ecNumber>
    </recommendedName>
</protein>
<evidence type="ECO:0000256" key="5">
    <source>
        <dbReference type="ARBA" id="ARBA00022912"/>
    </source>
</evidence>
<dbReference type="GO" id="GO:0051301">
    <property type="term" value="P:cell division"/>
    <property type="evidence" value="ECO:0007669"/>
    <property type="project" value="UniProtKB-UniRule"/>
</dbReference>
<dbReference type="OrthoDB" id="26523at2759"/>
<dbReference type="Pfam" id="PF00581">
    <property type="entry name" value="Rhodanese"/>
    <property type="match status" value="1"/>
</dbReference>
<proteinExistence type="inferred from homology"/>
<dbReference type="GO" id="GO:0000086">
    <property type="term" value="P:G2/M transition of mitotic cell cycle"/>
    <property type="evidence" value="ECO:0007669"/>
    <property type="project" value="TreeGrafter"/>
</dbReference>
<dbReference type="GO" id="GO:0010971">
    <property type="term" value="P:positive regulation of G2/M transition of mitotic cell cycle"/>
    <property type="evidence" value="ECO:0007669"/>
    <property type="project" value="TreeGrafter"/>
</dbReference>
<dbReference type="EC" id="3.1.3.48" evidence="8"/>
<organism evidence="11 12">
    <name type="scientific">Tritrichomonas foetus</name>
    <dbReference type="NCBI Taxonomy" id="1144522"/>
    <lineage>
        <taxon>Eukaryota</taxon>
        <taxon>Metamonada</taxon>
        <taxon>Parabasalia</taxon>
        <taxon>Tritrichomonadida</taxon>
        <taxon>Tritrichomonadidae</taxon>
        <taxon>Tritrichomonas</taxon>
    </lineage>
</organism>
<dbReference type="GO" id="GO:0005634">
    <property type="term" value="C:nucleus"/>
    <property type="evidence" value="ECO:0007669"/>
    <property type="project" value="TreeGrafter"/>
</dbReference>
<gene>
    <name evidence="11" type="ORF">TRFO_27319</name>
</gene>
<dbReference type="InterPro" id="IPR001763">
    <property type="entry name" value="Rhodanese-like_dom"/>
</dbReference>
<dbReference type="GO" id="GO:0005737">
    <property type="term" value="C:cytoplasm"/>
    <property type="evidence" value="ECO:0007669"/>
    <property type="project" value="TreeGrafter"/>
</dbReference>
<dbReference type="InterPro" id="IPR000751">
    <property type="entry name" value="MPI_Phosphatase"/>
</dbReference>
<dbReference type="FunFam" id="3.40.250.10:FF:000021">
    <property type="entry name" value="M-phase inducer phosphatase cdc-25.2"/>
    <property type="match status" value="1"/>
</dbReference>
<evidence type="ECO:0000256" key="4">
    <source>
        <dbReference type="ARBA" id="ARBA00022801"/>
    </source>
</evidence>
<evidence type="ECO:0000256" key="9">
    <source>
        <dbReference type="SAM" id="MobiDB-lite"/>
    </source>
</evidence>
<evidence type="ECO:0000256" key="6">
    <source>
        <dbReference type="ARBA" id="ARBA00023306"/>
    </source>
</evidence>
<evidence type="ECO:0000256" key="1">
    <source>
        <dbReference type="ARBA" id="ARBA00011065"/>
    </source>
</evidence>
<dbReference type="CDD" id="cd01530">
    <property type="entry name" value="Cdc25"/>
    <property type="match status" value="1"/>
</dbReference>
<feature type="region of interest" description="Disordered" evidence="9">
    <location>
        <begin position="15"/>
        <end position="37"/>
    </location>
</feature>
<name>A0A1J4K5L0_9EUKA</name>
<evidence type="ECO:0000256" key="8">
    <source>
        <dbReference type="RuleBase" id="RU368028"/>
    </source>
</evidence>
<keyword evidence="2 8" id="KW-0132">Cell division</keyword>
<dbReference type="RefSeq" id="XP_068358148.1">
    <property type="nucleotide sequence ID" value="XM_068505473.1"/>
</dbReference>
<feature type="domain" description="Rhodanese" evidence="10">
    <location>
        <begin position="77"/>
        <end position="174"/>
    </location>
</feature>
<accession>A0A1J4K5L0</accession>
<dbReference type="VEuPathDB" id="TrichDB:TRFO_27319"/>
<dbReference type="SUPFAM" id="SSF52821">
    <property type="entry name" value="Rhodanese/Cell cycle control phosphatase"/>
    <property type="match status" value="1"/>
</dbReference>
<comment type="catalytic activity">
    <reaction evidence="7 8">
        <text>O-phospho-L-tyrosyl-[protein] + H2O = L-tyrosyl-[protein] + phosphate</text>
        <dbReference type="Rhea" id="RHEA:10684"/>
        <dbReference type="Rhea" id="RHEA-COMP:10136"/>
        <dbReference type="Rhea" id="RHEA-COMP:20101"/>
        <dbReference type="ChEBI" id="CHEBI:15377"/>
        <dbReference type="ChEBI" id="CHEBI:43474"/>
        <dbReference type="ChEBI" id="CHEBI:46858"/>
        <dbReference type="ChEBI" id="CHEBI:61978"/>
        <dbReference type="EC" id="3.1.3.48"/>
    </reaction>
</comment>
<keyword evidence="12" id="KW-1185">Reference proteome</keyword>
<evidence type="ECO:0000259" key="10">
    <source>
        <dbReference type="PROSITE" id="PS50206"/>
    </source>
</evidence>
<evidence type="ECO:0000256" key="3">
    <source>
        <dbReference type="ARBA" id="ARBA00022776"/>
    </source>
</evidence>
<keyword evidence="5 8" id="KW-0904">Protein phosphatase</keyword>
<keyword evidence="6 8" id="KW-0131">Cell cycle</keyword>
<dbReference type="EMBL" id="MLAK01000772">
    <property type="protein sequence ID" value="OHT05012.1"/>
    <property type="molecule type" value="Genomic_DNA"/>
</dbReference>
<evidence type="ECO:0000256" key="2">
    <source>
        <dbReference type="ARBA" id="ARBA00022618"/>
    </source>
</evidence>
<dbReference type="GO" id="GO:0004725">
    <property type="term" value="F:protein tyrosine phosphatase activity"/>
    <property type="evidence" value="ECO:0007669"/>
    <property type="project" value="UniProtKB-UniRule"/>
</dbReference>
<dbReference type="PROSITE" id="PS50206">
    <property type="entry name" value="RHODANESE_3"/>
    <property type="match status" value="1"/>
</dbReference>
<dbReference type="PANTHER" id="PTHR10828">
    <property type="entry name" value="M-PHASE INDUCER PHOSPHATASE DUAL SPECIFICITY PHOSPHATASE CDC25"/>
    <property type="match status" value="1"/>
</dbReference>
<dbReference type="InterPro" id="IPR036873">
    <property type="entry name" value="Rhodanese-like_dom_sf"/>
</dbReference>
<evidence type="ECO:0000313" key="12">
    <source>
        <dbReference type="Proteomes" id="UP000179807"/>
    </source>
</evidence>
<keyword evidence="3 8" id="KW-0498">Mitosis</keyword>
<dbReference type="GO" id="GO:0110032">
    <property type="term" value="P:positive regulation of G2/MI transition of meiotic cell cycle"/>
    <property type="evidence" value="ECO:0007669"/>
    <property type="project" value="TreeGrafter"/>
</dbReference>
<evidence type="ECO:0000313" key="11">
    <source>
        <dbReference type="EMBL" id="OHT05012.1"/>
    </source>
</evidence>
<comment type="function">
    <text evidence="8">Tyrosine protein phosphatase which functions as a dosage-dependent inducer of mitotic progression.</text>
</comment>
<evidence type="ECO:0000256" key="7">
    <source>
        <dbReference type="ARBA" id="ARBA00051722"/>
    </source>
</evidence>
<dbReference type="Proteomes" id="UP000179807">
    <property type="component" value="Unassembled WGS sequence"/>
</dbReference>
<dbReference type="AlphaFoldDB" id="A0A1J4K5L0"/>